<dbReference type="STRING" id="96561.Dole_2386"/>
<evidence type="ECO:0008006" key="4">
    <source>
        <dbReference type="Google" id="ProtNLM"/>
    </source>
</evidence>
<evidence type="ECO:0000313" key="3">
    <source>
        <dbReference type="Proteomes" id="UP000008561"/>
    </source>
</evidence>
<name>A8ZVK3_DESOH</name>
<dbReference type="AlphaFoldDB" id="A8ZVK3"/>
<dbReference type="eggNOG" id="COG3784">
    <property type="taxonomic scope" value="Bacteria"/>
</dbReference>
<gene>
    <name evidence="2" type="ordered locus">Dole_2386</name>
</gene>
<dbReference type="InterPro" id="IPR008309">
    <property type="entry name" value="YdbL"/>
</dbReference>
<dbReference type="OrthoDB" id="198301at2"/>
<evidence type="ECO:0000313" key="2">
    <source>
        <dbReference type="EMBL" id="ABW68190.1"/>
    </source>
</evidence>
<dbReference type="Pfam" id="PF07027">
    <property type="entry name" value="DUF1318"/>
    <property type="match status" value="1"/>
</dbReference>
<dbReference type="RefSeq" id="WP_012175802.1">
    <property type="nucleotide sequence ID" value="NC_009943.1"/>
</dbReference>
<sequence length="125" mass="13590">MKNRTFVFCILAASMVLLAASFALAGEADDIKARMKERLGTIDSLKAQGLIGENNQGLLELREAVGKGADIVAEENRDRMVVYQAIARQTGATVEKVGARRALQIRETAVPGTWIQTGDGTWQKK</sequence>
<dbReference type="EMBL" id="CP000859">
    <property type="protein sequence ID" value="ABW68190.1"/>
    <property type="molecule type" value="Genomic_DNA"/>
</dbReference>
<dbReference type="Proteomes" id="UP000008561">
    <property type="component" value="Chromosome"/>
</dbReference>
<keyword evidence="1" id="KW-0732">Signal</keyword>
<organism evidence="2 3">
    <name type="scientific">Desulfosudis oleivorans (strain DSM 6200 / JCM 39069 / Hxd3)</name>
    <name type="common">Desulfococcus oleovorans</name>
    <dbReference type="NCBI Taxonomy" id="96561"/>
    <lineage>
        <taxon>Bacteria</taxon>
        <taxon>Pseudomonadati</taxon>
        <taxon>Thermodesulfobacteriota</taxon>
        <taxon>Desulfobacteria</taxon>
        <taxon>Desulfobacterales</taxon>
        <taxon>Desulfosudaceae</taxon>
        <taxon>Desulfosudis</taxon>
    </lineage>
</organism>
<reference evidence="2 3" key="1">
    <citation type="submission" date="2007-10" db="EMBL/GenBank/DDBJ databases">
        <title>Complete sequence of Desulfococcus oleovorans Hxd3.</title>
        <authorList>
            <consortium name="US DOE Joint Genome Institute"/>
            <person name="Copeland A."/>
            <person name="Lucas S."/>
            <person name="Lapidus A."/>
            <person name="Barry K."/>
            <person name="Glavina del Rio T."/>
            <person name="Dalin E."/>
            <person name="Tice H."/>
            <person name="Pitluck S."/>
            <person name="Kiss H."/>
            <person name="Brettin T."/>
            <person name="Bruce D."/>
            <person name="Detter J.C."/>
            <person name="Han C."/>
            <person name="Schmutz J."/>
            <person name="Larimer F."/>
            <person name="Land M."/>
            <person name="Hauser L."/>
            <person name="Kyrpides N."/>
            <person name="Kim E."/>
            <person name="Wawrik B."/>
            <person name="Richardson P."/>
        </authorList>
    </citation>
    <scope>NUCLEOTIDE SEQUENCE [LARGE SCALE GENOMIC DNA]</scope>
    <source>
        <strain evidence="3">DSM 6200 / JCM 39069 / Hxd3</strain>
    </source>
</reference>
<keyword evidence="3" id="KW-1185">Reference proteome</keyword>
<protein>
    <recommendedName>
        <fullName evidence="4">DUF1318 domain-containing protein</fullName>
    </recommendedName>
</protein>
<accession>A8ZVK3</accession>
<feature type="chain" id="PRO_5002731387" description="DUF1318 domain-containing protein" evidence="1">
    <location>
        <begin position="26"/>
        <end position="125"/>
    </location>
</feature>
<proteinExistence type="predicted"/>
<feature type="signal peptide" evidence="1">
    <location>
        <begin position="1"/>
        <end position="25"/>
    </location>
</feature>
<dbReference type="KEGG" id="dol:Dole_2386"/>
<dbReference type="HOGENOM" id="CLU_146585_0_1_7"/>
<evidence type="ECO:0000256" key="1">
    <source>
        <dbReference type="SAM" id="SignalP"/>
    </source>
</evidence>